<accession>D2R130</accession>
<dbReference type="AlphaFoldDB" id="D2R130"/>
<evidence type="ECO:0000313" key="2">
    <source>
        <dbReference type="EMBL" id="ADB18515.1"/>
    </source>
</evidence>
<organism evidence="2 3">
    <name type="scientific">Pirellula staleyi (strain ATCC 27377 / DSM 6068 / ICPB 4128)</name>
    <name type="common">Pirella staleyi</name>
    <dbReference type="NCBI Taxonomy" id="530564"/>
    <lineage>
        <taxon>Bacteria</taxon>
        <taxon>Pseudomonadati</taxon>
        <taxon>Planctomycetota</taxon>
        <taxon>Planctomycetia</taxon>
        <taxon>Pirellulales</taxon>
        <taxon>Pirellulaceae</taxon>
        <taxon>Pirellula</taxon>
    </lineage>
</organism>
<proteinExistence type="predicted"/>
<evidence type="ECO:0000313" key="3">
    <source>
        <dbReference type="Proteomes" id="UP000001887"/>
    </source>
</evidence>
<reference evidence="2 3" key="1">
    <citation type="journal article" date="2009" name="Stand. Genomic Sci.">
        <title>Complete genome sequence of Pirellula staleyi type strain (ATCC 27377).</title>
        <authorList>
            <person name="Clum A."/>
            <person name="Tindall B.J."/>
            <person name="Sikorski J."/>
            <person name="Ivanova N."/>
            <person name="Mavrommatis K."/>
            <person name="Lucas S."/>
            <person name="Glavina del Rio T."/>
            <person name="Nolan M."/>
            <person name="Chen F."/>
            <person name="Tice H."/>
            <person name="Pitluck S."/>
            <person name="Cheng J.F."/>
            <person name="Chertkov O."/>
            <person name="Brettin T."/>
            <person name="Han C."/>
            <person name="Detter J.C."/>
            <person name="Kuske C."/>
            <person name="Bruce D."/>
            <person name="Goodwin L."/>
            <person name="Ovchinikova G."/>
            <person name="Pati A."/>
            <person name="Mikhailova N."/>
            <person name="Chen A."/>
            <person name="Palaniappan K."/>
            <person name="Land M."/>
            <person name="Hauser L."/>
            <person name="Chang Y.J."/>
            <person name="Jeffries C.D."/>
            <person name="Chain P."/>
            <person name="Rohde M."/>
            <person name="Goker M."/>
            <person name="Bristow J."/>
            <person name="Eisen J.A."/>
            <person name="Markowitz V."/>
            <person name="Hugenholtz P."/>
            <person name="Kyrpides N.C."/>
            <person name="Klenk H.P."/>
            <person name="Lapidus A."/>
        </authorList>
    </citation>
    <scope>NUCLEOTIDE SEQUENCE [LARGE SCALE GENOMIC DNA]</scope>
    <source>
        <strain evidence="3">ATCC 27377 / DSM 6068 / ICPB 4128</strain>
    </source>
</reference>
<dbReference type="EMBL" id="CP001848">
    <property type="protein sequence ID" value="ADB18515.1"/>
    <property type="molecule type" value="Genomic_DNA"/>
</dbReference>
<protein>
    <submittedName>
        <fullName evidence="2">Uncharacterized protein</fullName>
    </submittedName>
</protein>
<keyword evidence="1" id="KW-1133">Transmembrane helix</keyword>
<feature type="transmembrane region" description="Helical" evidence="1">
    <location>
        <begin position="94"/>
        <end position="117"/>
    </location>
</feature>
<dbReference type="KEGG" id="psl:Psta_3860"/>
<evidence type="ECO:0000256" key="1">
    <source>
        <dbReference type="SAM" id="Phobius"/>
    </source>
</evidence>
<dbReference type="STRING" id="530564.Psta_3860"/>
<dbReference type="HOGENOM" id="CLU_2001753_0_0_0"/>
<keyword evidence="1" id="KW-0812">Transmembrane</keyword>
<keyword evidence="1" id="KW-0472">Membrane</keyword>
<sequence length="124" mass="13620">MESRKRRGTDAGPFGTLRLGWPMVVLCLIPIAVSLLVTIACAVLSPWDSDANPLLLLAGLMASTVVYLLVRSIRTGVLQLKHQTYLRDQQPIRFWLHIAGMSLVLAYLIAAMIYSIVKLSVSGN</sequence>
<gene>
    <name evidence="2" type="ordered locus">Psta_3860</name>
</gene>
<dbReference type="Proteomes" id="UP000001887">
    <property type="component" value="Chromosome"/>
</dbReference>
<keyword evidence="3" id="KW-1185">Reference proteome</keyword>
<feature type="transmembrane region" description="Helical" evidence="1">
    <location>
        <begin position="21"/>
        <end position="47"/>
    </location>
</feature>
<name>D2R130_PIRSD</name>
<feature type="transmembrane region" description="Helical" evidence="1">
    <location>
        <begin position="53"/>
        <end position="73"/>
    </location>
</feature>